<evidence type="ECO:0000313" key="2">
    <source>
        <dbReference type="EMBL" id="THV75309.1"/>
    </source>
</evidence>
<dbReference type="EMBL" id="QZAF01000041">
    <property type="protein sequence ID" value="THV75309.1"/>
    <property type="molecule type" value="Genomic_DNA"/>
</dbReference>
<proteinExistence type="predicted"/>
<dbReference type="InterPro" id="IPR022137">
    <property type="entry name" value="Znf_prot_DUF3669"/>
</dbReference>
<comment type="caution">
    <text evidence="2">The sequence shown here is derived from an EMBL/GenBank/DDBJ whole genome shotgun (WGS) entry which is preliminary data.</text>
</comment>
<evidence type="ECO:0000259" key="1">
    <source>
        <dbReference type="Pfam" id="PF12417"/>
    </source>
</evidence>
<sequence>MNSLYHFTKEECRTAHPETILCRMLSTTATLPATPYIESHGLGLQIGKGQCGTIHTFEEYLVRKTPNSANKINELRRDAQLHAIVKTALSNAPNGLARNVSVPERYRFRCPPANGDEFGDWIRLPGSHDIDHLSLHNYDLMSERIFPLHDPIPECILASLIPKSTHLKRSTCLSKPENNNCLVRIYLGRRGVDRSKTTTENVSLRNFPLHVDEMERLNLPISMYTTAIAEALALMHWKAGIDANDVEFVLGSSRRTGPMFPVHGGETGQSVSIWLLDFNQCQKFEHDQAGLKRLVNGFWWNDPYYPRPDSGHKTDKALWTTFLSKYLDASALLTDSDLPKRFIEAVEEEGYRRRVKPSLFG</sequence>
<gene>
    <name evidence="2" type="ORF">D6D28_01914</name>
</gene>
<dbReference type="Proteomes" id="UP000304951">
    <property type="component" value="Unassembled WGS sequence"/>
</dbReference>
<dbReference type="PANTHER" id="PTHR40780:SF2">
    <property type="entry name" value="DUF3669 DOMAIN-CONTAINING PROTEIN"/>
    <property type="match status" value="1"/>
</dbReference>
<evidence type="ECO:0000313" key="3">
    <source>
        <dbReference type="Proteomes" id="UP000304951"/>
    </source>
</evidence>
<name>A0A4S8SWF4_AURPU</name>
<organism evidence="2 3">
    <name type="scientific">Aureobasidium pullulans</name>
    <name type="common">Black yeast</name>
    <name type="synonym">Pullularia pullulans</name>
    <dbReference type="NCBI Taxonomy" id="5580"/>
    <lineage>
        <taxon>Eukaryota</taxon>
        <taxon>Fungi</taxon>
        <taxon>Dikarya</taxon>
        <taxon>Ascomycota</taxon>
        <taxon>Pezizomycotina</taxon>
        <taxon>Dothideomycetes</taxon>
        <taxon>Dothideomycetidae</taxon>
        <taxon>Dothideales</taxon>
        <taxon>Saccotheciaceae</taxon>
        <taxon>Aureobasidium</taxon>
    </lineage>
</organism>
<dbReference type="AlphaFoldDB" id="A0A4S8SWF4"/>
<dbReference type="Pfam" id="PF12417">
    <property type="entry name" value="DUF3669"/>
    <property type="match status" value="1"/>
</dbReference>
<reference evidence="2 3" key="1">
    <citation type="submission" date="2018-10" db="EMBL/GenBank/DDBJ databases">
        <title>Fifty Aureobasidium pullulans genomes reveal a recombining polyextremotolerant generalist.</title>
        <authorList>
            <person name="Gostincar C."/>
            <person name="Turk M."/>
            <person name="Zajc J."/>
            <person name="Gunde-Cimerman N."/>
        </authorList>
    </citation>
    <scope>NUCLEOTIDE SEQUENCE [LARGE SCALE GENOMIC DNA]</scope>
    <source>
        <strain evidence="2 3">EXF-11900</strain>
    </source>
</reference>
<dbReference type="PANTHER" id="PTHR40780">
    <property type="entry name" value="DUF3669 DOMAIN-CONTAINING PROTEIN"/>
    <property type="match status" value="1"/>
</dbReference>
<feature type="domain" description="DUF3669" evidence="1">
    <location>
        <begin position="273"/>
        <end position="334"/>
    </location>
</feature>
<accession>A0A4S8SWF4</accession>
<protein>
    <recommendedName>
        <fullName evidence="1">DUF3669 domain-containing protein</fullName>
    </recommendedName>
</protein>